<comment type="caution">
    <text evidence="2">The sequence shown here is derived from an EMBL/GenBank/DDBJ whole genome shotgun (WGS) entry which is preliminary data.</text>
</comment>
<dbReference type="RefSeq" id="WP_037974780.1">
    <property type="nucleotide sequence ID" value="NZ_JMKI01000010.1"/>
</dbReference>
<dbReference type="PATRIC" id="fig|2754.20.peg.2326"/>
<keyword evidence="3" id="KW-1185">Reference proteome</keyword>
<accession>A0A073ITP5</accession>
<feature type="transmembrane region" description="Helical" evidence="1">
    <location>
        <begin position="338"/>
        <end position="368"/>
    </location>
</feature>
<proteinExistence type="predicted"/>
<dbReference type="OrthoDB" id="85542at2"/>
<feature type="transmembrane region" description="Helical" evidence="1">
    <location>
        <begin position="101"/>
        <end position="123"/>
    </location>
</feature>
<gene>
    <name evidence="2" type="ORF">EH55_00035</name>
</gene>
<dbReference type="AlphaFoldDB" id="A0A073ITP5"/>
<keyword evidence="1" id="KW-0812">Transmembrane</keyword>
<sequence length="370" mass="38655">MEAYLTDLLTALAVVLNGAPQGLLALSLGFAAFPTAVAFLIGAAGSLAFSSVATISFQAETIAVAGKLGRNVRERLSIVFWGALFLLVPSILGLNEKIVEIIGPVIVTSMMAGVGIMLALVSIDMMESEKFSGGVSMVVALAAWFATFDLAKTIIISVAAATVVYNILKKSGKVAAQNLIVDERRERFTFGNIEWKIWRNHKMLASALALSCLNIGANISFGKITGSIANADANIDHLAIYSSLADMGSSFLGGGPVEAIISGTASAPHPIASSVLMMLIMAAILLLKLLPVVGRYVHSSAIAGFLFVLGVFVTFISNVQAAIALAPAAQGPFGFSPWGMVIGITVIASARWNPFYGLLTGFAVKLIFGL</sequence>
<evidence type="ECO:0000313" key="2">
    <source>
        <dbReference type="EMBL" id="KEJ92930.1"/>
    </source>
</evidence>
<reference evidence="2 3" key="1">
    <citation type="submission" date="2014-04" db="EMBL/GenBank/DDBJ databases">
        <title>Draft Genome Sequence of Synergistes jonesii.</title>
        <authorList>
            <person name="Coil D.A."/>
            <person name="Eisen J.A."/>
            <person name="Holland-Moritz H.E."/>
        </authorList>
    </citation>
    <scope>NUCLEOTIDE SEQUENCE [LARGE SCALE GENOMIC DNA]</scope>
    <source>
        <strain evidence="2 3">78-1</strain>
    </source>
</reference>
<feature type="transmembrane region" description="Helical" evidence="1">
    <location>
        <begin position="302"/>
        <end position="326"/>
    </location>
</feature>
<keyword evidence="1" id="KW-1133">Transmembrane helix</keyword>
<name>A0A073ITP5_9BACT</name>
<protein>
    <submittedName>
        <fullName evidence="2">Guanine permease</fullName>
    </submittedName>
</protein>
<feature type="transmembrane region" description="Helical" evidence="1">
    <location>
        <begin position="271"/>
        <end position="290"/>
    </location>
</feature>
<keyword evidence="1" id="KW-0472">Membrane</keyword>
<dbReference type="Proteomes" id="UP000027665">
    <property type="component" value="Unassembled WGS sequence"/>
</dbReference>
<feature type="transmembrane region" description="Helical" evidence="1">
    <location>
        <begin position="78"/>
        <end position="95"/>
    </location>
</feature>
<dbReference type="STRING" id="2754.EH55_00035"/>
<dbReference type="EMBL" id="JMKI01000010">
    <property type="protein sequence ID" value="KEJ92930.1"/>
    <property type="molecule type" value="Genomic_DNA"/>
</dbReference>
<evidence type="ECO:0000256" key="1">
    <source>
        <dbReference type="SAM" id="Phobius"/>
    </source>
</evidence>
<feature type="transmembrane region" description="Helical" evidence="1">
    <location>
        <begin position="35"/>
        <end position="57"/>
    </location>
</feature>
<dbReference type="GeneID" id="90982955"/>
<evidence type="ECO:0000313" key="3">
    <source>
        <dbReference type="Proteomes" id="UP000027665"/>
    </source>
</evidence>
<feature type="transmembrane region" description="Helical" evidence="1">
    <location>
        <begin position="135"/>
        <end position="168"/>
    </location>
</feature>
<dbReference type="eggNOG" id="COG0659">
    <property type="taxonomic scope" value="Bacteria"/>
</dbReference>
<organism evidence="2 3">
    <name type="scientific">Synergistes jonesii</name>
    <dbReference type="NCBI Taxonomy" id="2754"/>
    <lineage>
        <taxon>Bacteria</taxon>
        <taxon>Thermotogati</taxon>
        <taxon>Synergistota</taxon>
        <taxon>Synergistia</taxon>
        <taxon>Synergistales</taxon>
        <taxon>Synergistaceae</taxon>
        <taxon>Synergistes</taxon>
    </lineage>
</organism>